<evidence type="ECO:0000256" key="7">
    <source>
        <dbReference type="ARBA" id="ARBA00022824"/>
    </source>
</evidence>
<dbReference type="InterPro" id="IPR050196">
    <property type="entry name" value="Cytochrome_P450_Monoox"/>
</dbReference>
<reference evidence="17" key="3">
    <citation type="submission" date="2014-09" db="EMBL/GenBank/DDBJ databases">
        <authorList>
            <person name="Magalhaes I.L.F."/>
            <person name="Oliveira U."/>
            <person name="Santos F.R."/>
            <person name="Vidigal T.H.D.A."/>
            <person name="Brescovit A.D."/>
            <person name="Santos A.J."/>
        </authorList>
    </citation>
    <scope>NUCLEOTIDE SEQUENCE</scope>
</reference>
<dbReference type="Gene3D" id="1.10.630.10">
    <property type="entry name" value="Cytochrome P450"/>
    <property type="match status" value="1"/>
</dbReference>
<dbReference type="GO" id="GO:0004497">
    <property type="term" value="F:monooxygenase activity"/>
    <property type="evidence" value="ECO:0007669"/>
    <property type="project" value="UniProtKB-KW"/>
</dbReference>
<evidence type="ECO:0000256" key="3">
    <source>
        <dbReference type="ARBA" id="ARBA00004406"/>
    </source>
</evidence>
<dbReference type="Pfam" id="PF00067">
    <property type="entry name" value="p450"/>
    <property type="match status" value="1"/>
</dbReference>
<dbReference type="GO" id="GO:0020037">
    <property type="term" value="F:heme binding"/>
    <property type="evidence" value="ECO:0007669"/>
    <property type="project" value="InterPro"/>
</dbReference>
<evidence type="ECO:0000256" key="15">
    <source>
        <dbReference type="SAM" id="SignalP"/>
    </source>
</evidence>
<comment type="cofactor">
    <cofactor evidence="1 13">
        <name>heme</name>
        <dbReference type="ChEBI" id="CHEBI:30413"/>
    </cofactor>
</comment>
<keyword evidence="11 14" id="KW-0503">Monooxygenase</keyword>
<dbReference type="GO" id="GO:0005506">
    <property type="term" value="F:iron ion binding"/>
    <property type="evidence" value="ECO:0007669"/>
    <property type="project" value="InterPro"/>
</dbReference>
<dbReference type="EMBL" id="GBHO01030467">
    <property type="protein sequence ID" value="JAG13137.1"/>
    <property type="molecule type" value="Transcribed_RNA"/>
</dbReference>
<dbReference type="InterPro" id="IPR002401">
    <property type="entry name" value="Cyt_P450_E_grp-I"/>
</dbReference>
<dbReference type="GO" id="GO:0005789">
    <property type="term" value="C:endoplasmic reticulum membrane"/>
    <property type="evidence" value="ECO:0007669"/>
    <property type="project" value="UniProtKB-SubCell"/>
</dbReference>
<sequence>MGLVTVVLCLIFLFGFLLHQLVRALRPSILTKGTTNVPGPPSRRWPIIGDALWLLGVKDVKSMWMAFQTISGFRPKIISFYLFSKLMIWVYDAEMLEKIAKKCPDKEEEFYGPLSEVGNGIVTTTDNKRWSLLRQSFNNNLRKTNMDDFMGLFEDKAKITCEKVQRKCGQGVFDIMEMIQYFTLDITLEVFLGYPGTQQLGDTMNLVPLMQRYISYIFMRLLNPLLKIGWLYKLSSAGRGVEKFKADVTPKLQMLVDHSMKKMSARGSDPTDPNFEPNNYLEALIHVGLQQKMSHEEILFAVVDIIIAGFDTTGTTITSAILFLAMHPEYQEEAYQEQLRVMGDSLRAPTRDELSNMKFLDMVFSETLRKVGVPAIVRVLEAETKIDDYVLPEGASIYVMFNILGSDPRYWEKPSLFYPNHFSPENVEKRPKCAFMPFSFGKRGCPGKTFGLIYAKLLFSMLLRRFKFTTPLKYDELTYKYMIMVEFEFGYPVEATPRISTPSL</sequence>
<evidence type="ECO:0000256" key="1">
    <source>
        <dbReference type="ARBA" id="ARBA00001971"/>
    </source>
</evidence>
<dbReference type="EMBL" id="GBRD01006870">
    <property type="protein sequence ID" value="JAG58951.1"/>
    <property type="molecule type" value="Transcribed_RNA"/>
</dbReference>
<keyword evidence="5 13" id="KW-0349">Heme</keyword>
<dbReference type="GO" id="GO:0016705">
    <property type="term" value="F:oxidoreductase activity, acting on paired donors, with incorporation or reduction of molecular oxygen"/>
    <property type="evidence" value="ECO:0007669"/>
    <property type="project" value="InterPro"/>
</dbReference>
<keyword evidence="15" id="KW-0732">Signal</keyword>
<evidence type="ECO:0000256" key="13">
    <source>
        <dbReference type="PIRSR" id="PIRSR602401-1"/>
    </source>
</evidence>
<keyword evidence="6 13" id="KW-0479">Metal-binding</keyword>
<evidence type="ECO:0000313" key="18">
    <source>
        <dbReference type="EMBL" id="JAQ14251.1"/>
    </source>
</evidence>
<evidence type="ECO:0000256" key="5">
    <source>
        <dbReference type="ARBA" id="ARBA00022617"/>
    </source>
</evidence>
<evidence type="ECO:0000256" key="4">
    <source>
        <dbReference type="ARBA" id="ARBA00010617"/>
    </source>
</evidence>
<dbReference type="InterPro" id="IPR036396">
    <property type="entry name" value="Cyt_P450_sf"/>
</dbReference>
<dbReference type="PRINTS" id="PR00463">
    <property type="entry name" value="EP450I"/>
</dbReference>
<keyword evidence="8" id="KW-0492">Microsome</keyword>
<proteinExistence type="inferred from homology"/>
<keyword evidence="12" id="KW-0472">Membrane</keyword>
<gene>
    <name evidence="16" type="primary">CYP4C21_4</name>
    <name evidence="18" type="synonym">CYP4C21_1</name>
    <name evidence="16" type="ORF">CM83_33326</name>
    <name evidence="18" type="ORF">g.48597</name>
</gene>
<feature type="chain" id="PRO_5015033740" evidence="15">
    <location>
        <begin position="25"/>
        <end position="504"/>
    </location>
</feature>
<dbReference type="PANTHER" id="PTHR24291:SF189">
    <property type="entry name" value="CYTOCHROME P450 4C3-RELATED"/>
    <property type="match status" value="1"/>
</dbReference>
<name>A0A0A9WXH4_LYGHE</name>
<dbReference type="PRINTS" id="PR00385">
    <property type="entry name" value="P450"/>
</dbReference>
<keyword evidence="10 13" id="KW-0408">Iron</keyword>
<dbReference type="SUPFAM" id="SSF48264">
    <property type="entry name" value="Cytochrome P450"/>
    <property type="match status" value="1"/>
</dbReference>
<evidence type="ECO:0000256" key="12">
    <source>
        <dbReference type="ARBA" id="ARBA00023136"/>
    </source>
</evidence>
<keyword evidence="7" id="KW-0256">Endoplasmic reticulum</keyword>
<feature type="signal peptide" evidence="15">
    <location>
        <begin position="1"/>
        <end position="24"/>
    </location>
</feature>
<evidence type="ECO:0000313" key="16">
    <source>
        <dbReference type="EMBL" id="JAG13137.1"/>
    </source>
</evidence>
<reference evidence="16" key="1">
    <citation type="journal article" date="2014" name="PLoS ONE">
        <title>Transcriptome-Based Identification of ABC Transporters in the Western Tarnished Plant Bug Lygus hesperus.</title>
        <authorList>
            <person name="Hull J.J."/>
            <person name="Chaney K."/>
            <person name="Geib S.M."/>
            <person name="Fabrick J.A."/>
            <person name="Brent C.S."/>
            <person name="Walsh D."/>
            <person name="Lavine L.C."/>
        </authorList>
    </citation>
    <scope>NUCLEOTIDE SEQUENCE</scope>
</reference>
<dbReference type="PANTHER" id="PTHR24291">
    <property type="entry name" value="CYTOCHROME P450 FAMILY 4"/>
    <property type="match status" value="1"/>
</dbReference>
<feature type="binding site" description="axial binding residue" evidence="13">
    <location>
        <position position="445"/>
    </location>
    <ligand>
        <name>heme</name>
        <dbReference type="ChEBI" id="CHEBI:30413"/>
    </ligand>
    <ligandPart>
        <name>Fe</name>
        <dbReference type="ChEBI" id="CHEBI:18248"/>
    </ligandPart>
</feature>
<evidence type="ECO:0000256" key="6">
    <source>
        <dbReference type="ARBA" id="ARBA00022723"/>
    </source>
</evidence>
<evidence type="ECO:0000313" key="17">
    <source>
        <dbReference type="EMBL" id="JAG58951.1"/>
    </source>
</evidence>
<keyword evidence="9 14" id="KW-0560">Oxidoreductase</keyword>
<evidence type="ECO:0000256" key="11">
    <source>
        <dbReference type="ARBA" id="ARBA00023033"/>
    </source>
</evidence>
<accession>A0A0A9WXH4</accession>
<evidence type="ECO:0000256" key="10">
    <source>
        <dbReference type="ARBA" id="ARBA00023004"/>
    </source>
</evidence>
<evidence type="ECO:0000256" key="14">
    <source>
        <dbReference type="RuleBase" id="RU000461"/>
    </source>
</evidence>
<organism evidence="16">
    <name type="scientific">Lygus hesperus</name>
    <name type="common">Western plant bug</name>
    <dbReference type="NCBI Taxonomy" id="30085"/>
    <lineage>
        <taxon>Eukaryota</taxon>
        <taxon>Metazoa</taxon>
        <taxon>Ecdysozoa</taxon>
        <taxon>Arthropoda</taxon>
        <taxon>Hexapoda</taxon>
        <taxon>Insecta</taxon>
        <taxon>Pterygota</taxon>
        <taxon>Neoptera</taxon>
        <taxon>Paraneoptera</taxon>
        <taxon>Hemiptera</taxon>
        <taxon>Heteroptera</taxon>
        <taxon>Panheteroptera</taxon>
        <taxon>Cimicomorpha</taxon>
        <taxon>Miridae</taxon>
        <taxon>Mirini</taxon>
        <taxon>Lygus</taxon>
    </lineage>
</organism>
<reference evidence="18" key="4">
    <citation type="journal article" date="2016" name="Gigascience">
        <title>De novo construction of an expanded transcriptome assembly for the western tarnished plant bug, Lygus hesperus.</title>
        <authorList>
            <person name="Tassone E.E."/>
            <person name="Geib S.M."/>
            <person name="Hall B."/>
            <person name="Fabrick J.A."/>
            <person name="Brent C.S."/>
            <person name="Hull J.J."/>
        </authorList>
    </citation>
    <scope>NUCLEOTIDE SEQUENCE</scope>
</reference>
<comment type="subcellular location">
    <subcellularLocation>
        <location evidence="3">Endoplasmic reticulum membrane</location>
        <topology evidence="3">Peripheral membrane protein</topology>
    </subcellularLocation>
    <subcellularLocation>
        <location evidence="2">Microsome membrane</location>
        <topology evidence="2">Peripheral membrane protein</topology>
    </subcellularLocation>
</comment>
<dbReference type="InterPro" id="IPR017972">
    <property type="entry name" value="Cyt_P450_CS"/>
</dbReference>
<comment type="similarity">
    <text evidence="4 14">Belongs to the cytochrome P450 family.</text>
</comment>
<dbReference type="PROSITE" id="PS00086">
    <property type="entry name" value="CYTOCHROME_P450"/>
    <property type="match status" value="1"/>
</dbReference>
<dbReference type="InterPro" id="IPR001128">
    <property type="entry name" value="Cyt_P450"/>
</dbReference>
<protein>
    <submittedName>
        <fullName evidence="16">Cytochrome P450 4c21</fullName>
    </submittedName>
</protein>
<evidence type="ECO:0000256" key="8">
    <source>
        <dbReference type="ARBA" id="ARBA00022848"/>
    </source>
</evidence>
<dbReference type="AlphaFoldDB" id="A0A0A9WXH4"/>
<evidence type="ECO:0000256" key="9">
    <source>
        <dbReference type="ARBA" id="ARBA00023002"/>
    </source>
</evidence>
<dbReference type="EMBL" id="GDHC01004378">
    <property type="protein sequence ID" value="JAQ14251.1"/>
    <property type="molecule type" value="Transcribed_RNA"/>
</dbReference>
<reference evidence="16" key="2">
    <citation type="submission" date="2014-07" db="EMBL/GenBank/DDBJ databases">
        <authorList>
            <person name="Hull J."/>
        </authorList>
    </citation>
    <scope>NUCLEOTIDE SEQUENCE</scope>
</reference>
<evidence type="ECO:0000256" key="2">
    <source>
        <dbReference type="ARBA" id="ARBA00004174"/>
    </source>
</evidence>